<keyword evidence="2" id="KW-1133">Transmembrane helix</keyword>
<evidence type="ECO:0000256" key="1">
    <source>
        <dbReference type="SAM" id="MobiDB-lite"/>
    </source>
</evidence>
<evidence type="ECO:0000256" key="2">
    <source>
        <dbReference type="SAM" id="Phobius"/>
    </source>
</evidence>
<proteinExistence type="predicted"/>
<name>A0A290Z300_9PSEU</name>
<keyword evidence="4" id="KW-1185">Reference proteome</keyword>
<organism evidence="3 4">
    <name type="scientific">Actinosynnema pretiosum</name>
    <dbReference type="NCBI Taxonomy" id="42197"/>
    <lineage>
        <taxon>Bacteria</taxon>
        <taxon>Bacillati</taxon>
        <taxon>Actinomycetota</taxon>
        <taxon>Actinomycetes</taxon>
        <taxon>Pseudonocardiales</taxon>
        <taxon>Pseudonocardiaceae</taxon>
        <taxon>Actinosynnema</taxon>
    </lineage>
</organism>
<dbReference type="EMBL" id="CP023445">
    <property type="protein sequence ID" value="ATE53323.1"/>
    <property type="molecule type" value="Genomic_DNA"/>
</dbReference>
<dbReference type="Pfam" id="PF07907">
    <property type="entry name" value="YibE_F"/>
    <property type="match status" value="1"/>
</dbReference>
<feature type="compositionally biased region" description="Basic residues" evidence="1">
    <location>
        <begin position="506"/>
        <end position="517"/>
    </location>
</feature>
<feature type="transmembrane region" description="Helical" evidence="2">
    <location>
        <begin position="53"/>
        <end position="75"/>
    </location>
</feature>
<protein>
    <submittedName>
        <fullName evidence="3">YibE/F family protein</fullName>
    </submittedName>
</protein>
<feature type="transmembrane region" description="Helical" evidence="2">
    <location>
        <begin position="402"/>
        <end position="424"/>
    </location>
</feature>
<dbReference type="PANTHER" id="PTHR41771">
    <property type="entry name" value="MEMBRANE PROTEIN-RELATED"/>
    <property type="match status" value="1"/>
</dbReference>
<feature type="transmembrane region" description="Helical" evidence="2">
    <location>
        <begin position="359"/>
        <end position="382"/>
    </location>
</feature>
<feature type="transmembrane region" description="Helical" evidence="2">
    <location>
        <begin position="204"/>
        <end position="224"/>
    </location>
</feature>
<reference evidence="3" key="1">
    <citation type="submission" date="2017-09" db="EMBL/GenBank/DDBJ databases">
        <title>Complete Genome Sequence of ansamitocin-producing Bacterium Actinosynnema pretiosum X47.</title>
        <authorList>
            <person name="Cao G."/>
            <person name="Zong G."/>
            <person name="Zhong C."/>
            <person name="Fu J."/>
        </authorList>
    </citation>
    <scope>NUCLEOTIDE SEQUENCE [LARGE SCALE GENOMIC DNA]</scope>
    <source>
        <strain evidence="3">X47</strain>
    </source>
</reference>
<dbReference type="Proteomes" id="UP000218505">
    <property type="component" value="Chromosome"/>
</dbReference>
<dbReference type="InterPro" id="IPR012507">
    <property type="entry name" value="YibE_F"/>
</dbReference>
<feature type="compositionally biased region" description="Acidic residues" evidence="1">
    <location>
        <begin position="445"/>
        <end position="460"/>
    </location>
</feature>
<feature type="transmembrane region" description="Helical" evidence="2">
    <location>
        <begin position="259"/>
        <end position="280"/>
    </location>
</feature>
<sequence>MIVKPSPGRRLRAVHRTATGTIATVRATDHLPAHGHGHGHTPTGPASAPVRRLLLVLLLPLVLATVVGALVLYPFGQEIKTGSEVGINHTPVRGEATKVEKGPCAVGLPEGAPAPQDEGCFLVTVRMTDGAAADRDVTIPVPDQPTSPTVSVGDEVVLSYSGTEPTSPLSYQLVDFQRGLPLSLLALLFVGAVLVLGRWHGLRALGALGLSFVVLVLFVLPAILAGEDPLWVAVVGAGLIMFVALYVSHGVSARTSTAVLGTLVSLALIGALGALFGAGARLTGLDEQTANLVTILGHGIDTRGLLLAATIIGALGVLDDVTVTQTSAVWELRAANPSMGFRQLYAAGARIGRDHLSSVVNTLVMAYAGAALPLMLSFALSGQDLGTILTAQDVAQEVVQTLVGSVGLVAAVPVTTALAAFVAAREEVVAGDGGETGEKPAPANDDADENADENADDEPVAAERAPEPTPPPARSRIAGDLRYGYDPSKEWERVSPRPAPPPALPRRVRPARRGFDD</sequence>
<dbReference type="PANTHER" id="PTHR41771:SF1">
    <property type="entry name" value="MEMBRANE PROTEIN"/>
    <property type="match status" value="1"/>
</dbReference>
<keyword evidence="2" id="KW-0472">Membrane</keyword>
<feature type="region of interest" description="Disordered" evidence="1">
    <location>
        <begin position="431"/>
        <end position="517"/>
    </location>
</feature>
<dbReference type="KEGG" id="apre:CNX65_08515"/>
<keyword evidence="2" id="KW-0812">Transmembrane</keyword>
<evidence type="ECO:0000313" key="3">
    <source>
        <dbReference type="EMBL" id="ATE53323.1"/>
    </source>
</evidence>
<dbReference type="AlphaFoldDB" id="A0A290Z300"/>
<feature type="transmembrane region" description="Helical" evidence="2">
    <location>
        <begin position="179"/>
        <end position="197"/>
    </location>
</feature>
<accession>A0A290Z300</accession>
<feature type="transmembrane region" description="Helical" evidence="2">
    <location>
        <begin position="230"/>
        <end position="247"/>
    </location>
</feature>
<feature type="transmembrane region" description="Helical" evidence="2">
    <location>
        <begin position="300"/>
        <end position="318"/>
    </location>
</feature>
<evidence type="ECO:0000313" key="4">
    <source>
        <dbReference type="Proteomes" id="UP000218505"/>
    </source>
</evidence>
<gene>
    <name evidence="3" type="ORF">CNX65_08515</name>
</gene>